<keyword evidence="4" id="KW-1185">Reference proteome</keyword>
<reference evidence="3 4" key="1">
    <citation type="submission" date="2016-10" db="EMBL/GenBank/DDBJ databases">
        <authorList>
            <person name="de Groot N.N."/>
        </authorList>
    </citation>
    <scope>NUCLEOTIDE SEQUENCE [LARGE SCALE GENOMIC DNA]</scope>
    <source>
        <strain evidence="3 4">DSM 12272</strain>
    </source>
</reference>
<dbReference type="InterPro" id="IPR051317">
    <property type="entry name" value="Gfo/Idh/MocA_oxidoreduct"/>
</dbReference>
<organism evidence="3 4">
    <name type="scientific">Clostridium gasigenes</name>
    <dbReference type="NCBI Taxonomy" id="94869"/>
    <lineage>
        <taxon>Bacteria</taxon>
        <taxon>Bacillati</taxon>
        <taxon>Bacillota</taxon>
        <taxon>Clostridia</taxon>
        <taxon>Eubacteriales</taxon>
        <taxon>Clostridiaceae</taxon>
        <taxon>Clostridium</taxon>
    </lineage>
</organism>
<dbReference type="EMBL" id="FNJM01000001">
    <property type="protein sequence ID" value="SDO97413.1"/>
    <property type="molecule type" value="Genomic_DNA"/>
</dbReference>
<dbReference type="AlphaFoldDB" id="A0A1H0NXP2"/>
<proteinExistence type="predicted"/>
<dbReference type="Pfam" id="PF21378">
    <property type="entry name" value="YceM-like_C"/>
    <property type="match status" value="1"/>
</dbReference>
<accession>A0A1H0NXP2</accession>
<name>A0A1H0NXP2_9CLOT</name>
<dbReference type="Pfam" id="PF01408">
    <property type="entry name" value="GFO_IDH_MocA"/>
    <property type="match status" value="1"/>
</dbReference>
<sequence length="298" mass="33957">MRVGIIGIGNICKKAYLPIITAMEDLELVLCTRNENTRKEISKKYRIKEAVSTVDELIKRNVDCAFVHSSTKTHFSLCKTLLENGIHVYVDKPLSYNLDESLELLSIAKKNNRILKVGFNRRNAPMIHDLKNMGHADIIIMQKNRVSASLNPRVFLYDDFIHVLDTVRFLMGNDYKNIRVDALKDDKKLKNIVVTLSNSTTTAIAIMNRDNGTNEENIEIMVSGKKAVVRSLTQTTFYENNLTTIKDFGDWENTLYKRGFTSIIESFIEEVASGTISYESLEDAIKSHKLCEEILELL</sequence>
<evidence type="ECO:0000313" key="3">
    <source>
        <dbReference type="EMBL" id="SDO97413.1"/>
    </source>
</evidence>
<evidence type="ECO:0000259" key="2">
    <source>
        <dbReference type="Pfam" id="PF21378"/>
    </source>
</evidence>
<protein>
    <submittedName>
        <fullName evidence="3">Virulence factor</fullName>
    </submittedName>
</protein>
<dbReference type="InterPro" id="IPR048477">
    <property type="entry name" value="YceM-like_C"/>
</dbReference>
<dbReference type="SUPFAM" id="SSF55347">
    <property type="entry name" value="Glyceraldehyde-3-phosphate dehydrogenase-like, C-terminal domain"/>
    <property type="match status" value="1"/>
</dbReference>
<dbReference type="RefSeq" id="WP_089966393.1">
    <property type="nucleotide sequence ID" value="NZ_FNJM01000001.1"/>
</dbReference>
<dbReference type="OrthoDB" id="9815825at2"/>
<dbReference type="STRING" id="94869.SAMN04488529_101995"/>
<dbReference type="Proteomes" id="UP000198597">
    <property type="component" value="Unassembled WGS sequence"/>
</dbReference>
<dbReference type="Gene3D" id="3.40.50.720">
    <property type="entry name" value="NAD(P)-binding Rossmann-like Domain"/>
    <property type="match status" value="1"/>
</dbReference>
<gene>
    <name evidence="3" type="ORF">SAMN04488529_101995</name>
</gene>
<evidence type="ECO:0000313" key="4">
    <source>
        <dbReference type="Proteomes" id="UP000198597"/>
    </source>
</evidence>
<feature type="domain" description="YceM-like C-terminal" evidence="2">
    <location>
        <begin position="125"/>
        <end position="235"/>
    </location>
</feature>
<dbReference type="InterPro" id="IPR036291">
    <property type="entry name" value="NAD(P)-bd_dom_sf"/>
</dbReference>
<dbReference type="GO" id="GO:0000166">
    <property type="term" value="F:nucleotide binding"/>
    <property type="evidence" value="ECO:0007669"/>
    <property type="project" value="InterPro"/>
</dbReference>
<feature type="domain" description="Gfo/Idh/MocA-like oxidoreductase N-terminal" evidence="1">
    <location>
        <begin position="1"/>
        <end position="119"/>
    </location>
</feature>
<dbReference type="PANTHER" id="PTHR43708:SF4">
    <property type="entry name" value="OXIDOREDUCTASE YCEM-RELATED"/>
    <property type="match status" value="1"/>
</dbReference>
<evidence type="ECO:0000259" key="1">
    <source>
        <dbReference type="Pfam" id="PF01408"/>
    </source>
</evidence>
<dbReference type="SUPFAM" id="SSF51735">
    <property type="entry name" value="NAD(P)-binding Rossmann-fold domains"/>
    <property type="match status" value="1"/>
</dbReference>
<dbReference type="InterPro" id="IPR000683">
    <property type="entry name" value="Gfo/Idh/MocA-like_OxRdtase_N"/>
</dbReference>
<dbReference type="PANTHER" id="PTHR43708">
    <property type="entry name" value="CONSERVED EXPRESSED OXIDOREDUCTASE (EUROFUNG)"/>
    <property type="match status" value="1"/>
</dbReference>
<dbReference type="Gene3D" id="3.30.360.10">
    <property type="entry name" value="Dihydrodipicolinate Reductase, domain 2"/>
    <property type="match status" value="1"/>
</dbReference>